<dbReference type="Proteomes" id="UP000244722">
    <property type="component" value="Unassembled WGS sequence"/>
</dbReference>
<evidence type="ECO:0000313" key="2">
    <source>
        <dbReference type="Proteomes" id="UP000244722"/>
    </source>
</evidence>
<accession>A0A2T6ZUT0</accession>
<protein>
    <submittedName>
        <fullName evidence="1">Uncharacterized protein</fullName>
    </submittedName>
</protein>
<sequence length="165" mass="18479">MQCCTSTFSIDGFFSCTTGSAIASPGSLGALVFGPGKRIPMIIAKFPDSLRSPLCTSTIPPSPSNSYNISFNQSGRFSVMNTNYNTSCGKSKLVILCVPEPLAGERRCKWNVESSAHKRFYRKNSRFHTKILHWRKFAKIQTIYDILPLKTVRTSFSIYKCLLNF</sequence>
<keyword evidence="2" id="KW-1185">Reference proteome</keyword>
<dbReference type="EMBL" id="NESQ01000097">
    <property type="protein sequence ID" value="PUU79249.1"/>
    <property type="molecule type" value="Genomic_DNA"/>
</dbReference>
<comment type="caution">
    <text evidence="1">The sequence shown here is derived from an EMBL/GenBank/DDBJ whole genome shotgun (WGS) entry which is preliminary data.</text>
</comment>
<reference evidence="1 2" key="1">
    <citation type="submission" date="2017-04" db="EMBL/GenBank/DDBJ databases">
        <title>Draft genome sequence of Tuber borchii Vittad., a whitish edible truffle.</title>
        <authorList>
            <consortium name="DOE Joint Genome Institute"/>
            <person name="Murat C."/>
            <person name="Kuo A."/>
            <person name="Barry K.W."/>
            <person name="Clum A."/>
            <person name="Dockter R.B."/>
            <person name="Fauchery L."/>
            <person name="Iotti M."/>
            <person name="Kohler A."/>
            <person name="Labutti K."/>
            <person name="Lindquist E.A."/>
            <person name="Lipzen A."/>
            <person name="Ohm R.A."/>
            <person name="Wang M."/>
            <person name="Grigoriev I.V."/>
            <person name="Zambonelli A."/>
            <person name="Martin F.M."/>
        </authorList>
    </citation>
    <scope>NUCLEOTIDE SEQUENCE [LARGE SCALE GENOMIC DNA]</scope>
    <source>
        <strain evidence="1 2">Tbo3840</strain>
    </source>
</reference>
<dbReference type="AlphaFoldDB" id="A0A2T6ZUT0"/>
<organism evidence="1 2">
    <name type="scientific">Tuber borchii</name>
    <name type="common">White truffle</name>
    <dbReference type="NCBI Taxonomy" id="42251"/>
    <lineage>
        <taxon>Eukaryota</taxon>
        <taxon>Fungi</taxon>
        <taxon>Dikarya</taxon>
        <taxon>Ascomycota</taxon>
        <taxon>Pezizomycotina</taxon>
        <taxon>Pezizomycetes</taxon>
        <taxon>Pezizales</taxon>
        <taxon>Tuberaceae</taxon>
        <taxon>Tuber</taxon>
    </lineage>
</organism>
<evidence type="ECO:0000313" key="1">
    <source>
        <dbReference type="EMBL" id="PUU79249.1"/>
    </source>
</evidence>
<gene>
    <name evidence="1" type="ORF">B9Z19DRAFT_844700</name>
</gene>
<proteinExistence type="predicted"/>
<name>A0A2T6ZUT0_TUBBO</name>